<sequence length="77" mass="9062">MGNSLIITAHSSALTQIHRINQRPRLLVNYQMILSNLYRIDGLVTDFETILRKSLNRKFPRPGLITGYWLNNLNFYR</sequence>
<dbReference type="Proteomes" id="UP001162480">
    <property type="component" value="Chromosome 29"/>
</dbReference>
<dbReference type="AlphaFoldDB" id="A0AA36BZZ8"/>
<reference evidence="1" key="1">
    <citation type="submission" date="2023-08" db="EMBL/GenBank/DDBJ databases">
        <authorList>
            <person name="Alioto T."/>
            <person name="Alioto T."/>
            <person name="Gomez Garrido J."/>
        </authorList>
    </citation>
    <scope>NUCLEOTIDE SEQUENCE</scope>
</reference>
<name>A0AA36BZZ8_OCTVU</name>
<evidence type="ECO:0000313" key="2">
    <source>
        <dbReference type="Proteomes" id="UP001162480"/>
    </source>
</evidence>
<protein>
    <submittedName>
        <fullName evidence="1">Uncharacterized protein</fullName>
    </submittedName>
</protein>
<dbReference type="EMBL" id="OX597842">
    <property type="protein sequence ID" value="CAI9743263.1"/>
    <property type="molecule type" value="Genomic_DNA"/>
</dbReference>
<proteinExistence type="predicted"/>
<keyword evidence="2" id="KW-1185">Reference proteome</keyword>
<gene>
    <name evidence="1" type="ORF">OCTVUL_1B010977</name>
</gene>
<evidence type="ECO:0000313" key="1">
    <source>
        <dbReference type="EMBL" id="CAI9743263.1"/>
    </source>
</evidence>
<organism evidence="1 2">
    <name type="scientific">Octopus vulgaris</name>
    <name type="common">Common octopus</name>
    <dbReference type="NCBI Taxonomy" id="6645"/>
    <lineage>
        <taxon>Eukaryota</taxon>
        <taxon>Metazoa</taxon>
        <taxon>Spiralia</taxon>
        <taxon>Lophotrochozoa</taxon>
        <taxon>Mollusca</taxon>
        <taxon>Cephalopoda</taxon>
        <taxon>Coleoidea</taxon>
        <taxon>Octopodiformes</taxon>
        <taxon>Octopoda</taxon>
        <taxon>Incirrata</taxon>
        <taxon>Octopodidae</taxon>
        <taxon>Octopus</taxon>
    </lineage>
</organism>
<accession>A0AA36BZZ8</accession>